<sequence length="526" mass="57609">MALVASFNMTSPQPATEGGTSEVEIISQQVDEETKSIAPVQLVNFAYRDLPLAAVDLSTVGSQLLSNLDEDYQREGELEAQSLLGLQLQPQVYLAEAVLWEESSRVAVSSAFQFAGVIHWISLVILSVFFSETVLRIVVLGIWDYIENKIEVFDGAVIILSLAPMVASTVANGPRSPWDAISLIVMLRIWRVKRVIDGEWPERAYVLPVKVEMEMVIQQYEKAKVIQDEQLERLTQICQEQGFEIRQLRAHLAQQDLDLAAEREAALQAPHVLSQPRSRYKVVEAGTWAEETADESVVEELQPVQEAAVKDDMNSYISQYYNGPSSDSGAPEPAVCVVTTAAIDIHQPISSDLFSVDVPLKLGSDGTCASATSESASRSTHGSVTQAQSDSSQTLGSSMDCSTAREEPSSEPSPSPLPLPPLPPPPQQETAEATVQELLSSLSEDPCPSRRALDPASLARPSTAGLAQTSPELEHRVSLFNQKNQEGFTVFQIKPVIHFQPAAPVLEEKFRSLESKEQKLHRVPEA</sequence>
<evidence type="ECO:0000256" key="3">
    <source>
        <dbReference type="ARBA" id="ARBA00022989"/>
    </source>
</evidence>
<dbReference type="GO" id="GO:0022832">
    <property type="term" value="F:voltage-gated channel activity"/>
    <property type="evidence" value="ECO:0007669"/>
    <property type="project" value="InterPro"/>
</dbReference>
<dbReference type="AlphaFoldDB" id="A0A4V5P6E1"/>
<reference evidence="8" key="1">
    <citation type="journal article" date="2019" name="IScience">
        <title>Narwhal Genome Reveals Long-Term Low Genetic Diversity despite Current Large Abundance Size.</title>
        <authorList>
            <person name="Westbury M.V."/>
            <person name="Petersen B."/>
            <person name="Garde E."/>
            <person name="Heide-Jorgensen M.P."/>
            <person name="Lorenzen E.D."/>
        </authorList>
    </citation>
    <scope>NUCLEOTIDE SEQUENCE [LARGE SCALE GENOMIC DNA]</scope>
</reference>
<evidence type="ECO:0000256" key="5">
    <source>
        <dbReference type="SAM" id="MobiDB-lite"/>
    </source>
</evidence>
<organism evidence="7 8">
    <name type="scientific">Monodon monoceros</name>
    <name type="common">Narwhal</name>
    <name type="synonym">Ceratodon monodon</name>
    <dbReference type="NCBI Taxonomy" id="40151"/>
    <lineage>
        <taxon>Eukaryota</taxon>
        <taxon>Metazoa</taxon>
        <taxon>Chordata</taxon>
        <taxon>Craniata</taxon>
        <taxon>Vertebrata</taxon>
        <taxon>Euteleostomi</taxon>
        <taxon>Mammalia</taxon>
        <taxon>Eutheria</taxon>
        <taxon>Laurasiatheria</taxon>
        <taxon>Artiodactyla</taxon>
        <taxon>Whippomorpha</taxon>
        <taxon>Cetacea</taxon>
        <taxon>Odontoceti</taxon>
        <taxon>Monodontidae</taxon>
        <taxon>Monodon</taxon>
    </lineage>
</organism>
<evidence type="ECO:0000313" key="7">
    <source>
        <dbReference type="EMBL" id="TKC36390.1"/>
    </source>
</evidence>
<dbReference type="InterPro" id="IPR005821">
    <property type="entry name" value="Ion_trans_dom"/>
</dbReference>
<feature type="compositionally biased region" description="Polar residues" evidence="5">
    <location>
        <begin position="381"/>
        <end position="401"/>
    </location>
</feature>
<accession>A0A4V5P6E1</accession>
<feature type="region of interest" description="Disordered" evidence="5">
    <location>
        <begin position="1"/>
        <end position="21"/>
    </location>
</feature>
<dbReference type="GO" id="GO:0030425">
    <property type="term" value="C:dendrite"/>
    <property type="evidence" value="ECO:0007669"/>
    <property type="project" value="TreeGrafter"/>
</dbReference>
<proteinExistence type="predicted"/>
<evidence type="ECO:0000259" key="6">
    <source>
        <dbReference type="Pfam" id="PF00520"/>
    </source>
</evidence>
<comment type="caution">
    <text evidence="7">The sequence shown here is derived from an EMBL/GenBank/DDBJ whole genome shotgun (WGS) entry which is preliminary data.</text>
</comment>
<dbReference type="SUPFAM" id="SSF81324">
    <property type="entry name" value="Voltage-gated potassium channels"/>
    <property type="match status" value="1"/>
</dbReference>
<gene>
    <name evidence="7" type="ORF">EI555_005876</name>
</gene>
<keyword evidence="3" id="KW-1133">Transmembrane helix</keyword>
<evidence type="ECO:0000256" key="1">
    <source>
        <dbReference type="ARBA" id="ARBA00004141"/>
    </source>
</evidence>
<feature type="compositionally biased region" description="Low complexity" evidence="5">
    <location>
        <begin position="367"/>
        <end position="380"/>
    </location>
</feature>
<comment type="subcellular location">
    <subcellularLocation>
        <location evidence="1">Membrane</location>
        <topology evidence="1">Multi-pass membrane protein</topology>
    </subcellularLocation>
</comment>
<dbReference type="PANTHER" id="PTHR46842">
    <property type="entry name" value="TRANSMEMBRANE PROTEIN 266"/>
    <property type="match status" value="1"/>
</dbReference>
<keyword evidence="4" id="KW-0472">Membrane</keyword>
<dbReference type="InterPro" id="IPR042857">
    <property type="entry name" value="TMEM266"/>
</dbReference>
<dbReference type="GO" id="GO:0005216">
    <property type="term" value="F:monoatomic ion channel activity"/>
    <property type="evidence" value="ECO:0007669"/>
    <property type="project" value="InterPro"/>
</dbReference>
<evidence type="ECO:0000256" key="2">
    <source>
        <dbReference type="ARBA" id="ARBA00022692"/>
    </source>
</evidence>
<protein>
    <recommendedName>
        <fullName evidence="6">Ion transport domain-containing protein</fullName>
    </recommendedName>
</protein>
<keyword evidence="2" id="KW-0812">Transmembrane</keyword>
<dbReference type="InterPro" id="IPR027359">
    <property type="entry name" value="Volt_channel_dom_sf"/>
</dbReference>
<feature type="region of interest" description="Disordered" evidence="5">
    <location>
        <begin position="366"/>
        <end position="470"/>
    </location>
</feature>
<evidence type="ECO:0000256" key="4">
    <source>
        <dbReference type="ARBA" id="ARBA00023136"/>
    </source>
</evidence>
<dbReference type="EMBL" id="RWIC01001311">
    <property type="protein sequence ID" value="TKC36390.1"/>
    <property type="molecule type" value="Genomic_DNA"/>
</dbReference>
<feature type="domain" description="Ion transport" evidence="6">
    <location>
        <begin position="113"/>
        <end position="196"/>
    </location>
</feature>
<dbReference type="GO" id="GO:0005886">
    <property type="term" value="C:plasma membrane"/>
    <property type="evidence" value="ECO:0007669"/>
    <property type="project" value="InterPro"/>
</dbReference>
<name>A0A4V5P6E1_MONMO</name>
<feature type="compositionally biased region" description="Polar residues" evidence="5">
    <location>
        <begin position="428"/>
        <end position="443"/>
    </location>
</feature>
<dbReference type="Proteomes" id="UP000308365">
    <property type="component" value="Unassembled WGS sequence"/>
</dbReference>
<evidence type="ECO:0000313" key="8">
    <source>
        <dbReference type="Proteomes" id="UP000308365"/>
    </source>
</evidence>
<dbReference type="Gene3D" id="1.20.120.350">
    <property type="entry name" value="Voltage-gated potassium channels. Chain C"/>
    <property type="match status" value="1"/>
</dbReference>
<feature type="compositionally biased region" description="Pro residues" evidence="5">
    <location>
        <begin position="411"/>
        <end position="427"/>
    </location>
</feature>
<dbReference type="Pfam" id="PF00520">
    <property type="entry name" value="Ion_trans"/>
    <property type="match status" value="1"/>
</dbReference>
<dbReference type="PANTHER" id="PTHR46842:SF1">
    <property type="entry name" value="TRANSMEMBRANE PROTEIN 266"/>
    <property type="match status" value="1"/>
</dbReference>